<dbReference type="GO" id="GO:0005737">
    <property type="term" value="C:cytoplasm"/>
    <property type="evidence" value="ECO:0007669"/>
    <property type="project" value="TreeGrafter"/>
</dbReference>
<dbReference type="SUPFAM" id="SSF48371">
    <property type="entry name" value="ARM repeat"/>
    <property type="match status" value="1"/>
</dbReference>
<evidence type="ECO:0000256" key="1">
    <source>
        <dbReference type="ARBA" id="ARBA00004282"/>
    </source>
</evidence>
<feature type="region of interest" description="Disordered" evidence="7">
    <location>
        <begin position="153"/>
        <end position="178"/>
    </location>
</feature>
<feature type="region of interest" description="Disordered" evidence="7">
    <location>
        <begin position="115"/>
        <end position="139"/>
    </location>
</feature>
<dbReference type="EMBL" id="JAFDVH010000023">
    <property type="protein sequence ID" value="KAG7455898.1"/>
    <property type="molecule type" value="Genomic_DNA"/>
</dbReference>
<sequence>MASGDVNFIKSVLRTQELVGETEDTSLAVPQEEQIAVSQNHTNDRSSRVQRQVQLTLARKGKRATSNGSLHLSRNQSADGTSAQSSLSGHLYKMKHYSTGQVNGDTWGRDYSTDRLTSRDGMRKPTMRVEVSPPPSPVNIRARYRTLRYGGVCTLPTRTPTSAHSSRVERTQSTGLSHRYARSETLQSKRLQAYSCGAFLGGSPPQPQPPTHVDDAVFLSSGPPAFQYREPLPGYQQLGLGQPPEGYAQFRHLRRESRLQQSPRQASYPASYPASLVSVELDGGRRMAVAATATAGVRAQQPAREGSVRGKSQGQGTDLTLEKAVAMLSHENTDLQITAAQYIQHQCFTSSDAKRMMYYLHGIPKLISLFQSDSEQLQTAAAGALRNVVFESNENKMEVKDNDGIPAALQLLKSSRDIETRKQLTGLLWNLSSHDLLKDYLSREATHVLTKSVLIPCSGLCEGDNPKDDLLAHPDIFYNATGCLRNMSSAGPEGRKTMRECDSLIDSLVHYIRGTIADRNPDDKSTENCVCILHNLSYQMETEVPQKYFAEMSDTQQNLVTKPKTPGCFGVRSARVLQQSETERPLLEEKSNPRGMEWLWSPITIRMYLSLMACSSRRYSQEAALGALQNVTAGNGAVSRTMAHTIVQREGGLQKVKKMLEEGEPDVKRAAVSLLRNISRYPELQADIVKQVLPELISMLSGSNTDMPAEVTISLFHILLNISQNEAQNALAIVNNGGLGKIVSISAKDYGSVPSRESQVASILLHAMWKHRDLHGAYRKAGYKKAAFINQRTVRAVSSARN</sequence>
<keyword evidence="4" id="KW-0130">Cell adhesion</keyword>
<dbReference type="GO" id="GO:0014704">
    <property type="term" value="C:intercalated disc"/>
    <property type="evidence" value="ECO:0007669"/>
    <property type="project" value="TreeGrafter"/>
</dbReference>
<gene>
    <name evidence="8" type="ORF">MATL_G00245970</name>
</gene>
<proteinExistence type="inferred from homology"/>
<evidence type="ECO:0000256" key="3">
    <source>
        <dbReference type="ARBA" id="ARBA00022737"/>
    </source>
</evidence>
<evidence type="ECO:0008006" key="10">
    <source>
        <dbReference type="Google" id="ProtNLM"/>
    </source>
</evidence>
<protein>
    <recommendedName>
        <fullName evidence="10">Plakophilin 2</fullName>
    </recommendedName>
</protein>
<dbReference type="OrthoDB" id="3245100at2759"/>
<dbReference type="PROSITE" id="PS50176">
    <property type="entry name" value="ARM_REPEAT"/>
    <property type="match status" value="1"/>
</dbReference>
<dbReference type="PANTHER" id="PTHR10372:SF25">
    <property type="entry name" value="PLAKOPHILIN-2"/>
    <property type="match status" value="1"/>
</dbReference>
<comment type="similarity">
    <text evidence="2">Belongs to the beta-catenin family.</text>
</comment>
<keyword evidence="9" id="KW-1185">Reference proteome</keyword>
<feature type="repeat" description="ARM" evidence="6">
    <location>
        <begin position="361"/>
        <end position="403"/>
    </location>
</feature>
<reference evidence="8" key="1">
    <citation type="submission" date="2021-01" db="EMBL/GenBank/DDBJ databases">
        <authorList>
            <person name="Zahm M."/>
            <person name="Roques C."/>
            <person name="Cabau C."/>
            <person name="Klopp C."/>
            <person name="Donnadieu C."/>
            <person name="Jouanno E."/>
            <person name="Lampietro C."/>
            <person name="Louis A."/>
            <person name="Herpin A."/>
            <person name="Echchiki A."/>
            <person name="Berthelot C."/>
            <person name="Parey E."/>
            <person name="Roest-Crollius H."/>
            <person name="Braasch I."/>
            <person name="Postlethwait J."/>
            <person name="Bobe J."/>
            <person name="Montfort J."/>
            <person name="Bouchez O."/>
            <person name="Begum T."/>
            <person name="Mejri S."/>
            <person name="Adams A."/>
            <person name="Chen W.-J."/>
            <person name="Guiguen Y."/>
        </authorList>
    </citation>
    <scope>NUCLEOTIDE SEQUENCE</scope>
    <source>
        <strain evidence="8">YG-15Mar2019-1</strain>
        <tissue evidence="8">Brain</tissue>
    </source>
</reference>
<dbReference type="Proteomes" id="UP001046870">
    <property type="component" value="Chromosome 23"/>
</dbReference>
<evidence type="ECO:0000256" key="4">
    <source>
        <dbReference type="ARBA" id="ARBA00022889"/>
    </source>
</evidence>
<feature type="region of interest" description="Disordered" evidence="7">
    <location>
        <begin position="58"/>
        <end position="85"/>
    </location>
</feature>
<dbReference type="SMART" id="SM00185">
    <property type="entry name" value="ARM"/>
    <property type="match status" value="6"/>
</dbReference>
<dbReference type="InterPro" id="IPR000225">
    <property type="entry name" value="Armadillo"/>
</dbReference>
<dbReference type="GO" id="GO:0098609">
    <property type="term" value="P:cell-cell adhesion"/>
    <property type="evidence" value="ECO:0007669"/>
    <property type="project" value="InterPro"/>
</dbReference>
<evidence type="ECO:0000313" key="8">
    <source>
        <dbReference type="EMBL" id="KAG7455898.1"/>
    </source>
</evidence>
<dbReference type="GO" id="GO:0005912">
    <property type="term" value="C:adherens junction"/>
    <property type="evidence" value="ECO:0007669"/>
    <property type="project" value="TreeGrafter"/>
</dbReference>
<keyword evidence="3" id="KW-0677">Repeat</keyword>
<dbReference type="AlphaFoldDB" id="A0A9D3T0D9"/>
<dbReference type="Pfam" id="PF00514">
    <property type="entry name" value="Arm"/>
    <property type="match status" value="2"/>
</dbReference>
<dbReference type="Gene3D" id="1.25.10.10">
    <property type="entry name" value="Leucine-rich Repeat Variant"/>
    <property type="match status" value="1"/>
</dbReference>
<dbReference type="GO" id="GO:0005634">
    <property type="term" value="C:nucleus"/>
    <property type="evidence" value="ECO:0007669"/>
    <property type="project" value="TreeGrafter"/>
</dbReference>
<evidence type="ECO:0000256" key="2">
    <source>
        <dbReference type="ARBA" id="ARBA00005462"/>
    </source>
</evidence>
<feature type="compositionally biased region" description="Polar residues" evidence="7">
    <location>
        <begin position="156"/>
        <end position="176"/>
    </location>
</feature>
<comment type="subcellular location">
    <subcellularLocation>
        <location evidence="1">Cell junction</location>
    </subcellularLocation>
</comment>
<dbReference type="InterPro" id="IPR011989">
    <property type="entry name" value="ARM-like"/>
</dbReference>
<dbReference type="GO" id="GO:0002934">
    <property type="term" value="P:desmosome organization"/>
    <property type="evidence" value="ECO:0007669"/>
    <property type="project" value="TreeGrafter"/>
</dbReference>
<feature type="compositionally biased region" description="Polar residues" evidence="7">
    <location>
        <begin position="64"/>
        <end position="85"/>
    </location>
</feature>
<accession>A0A9D3T0D9</accession>
<dbReference type="GO" id="GO:0072659">
    <property type="term" value="P:protein localization to plasma membrane"/>
    <property type="evidence" value="ECO:0007669"/>
    <property type="project" value="TreeGrafter"/>
</dbReference>
<dbReference type="GO" id="GO:0007507">
    <property type="term" value="P:heart development"/>
    <property type="evidence" value="ECO:0007669"/>
    <property type="project" value="TreeGrafter"/>
</dbReference>
<comment type="caution">
    <text evidence="8">The sequence shown here is derived from an EMBL/GenBank/DDBJ whole genome shotgun (WGS) entry which is preliminary data.</text>
</comment>
<name>A0A9D3T0D9_MEGAT</name>
<evidence type="ECO:0000313" key="9">
    <source>
        <dbReference type="Proteomes" id="UP001046870"/>
    </source>
</evidence>
<dbReference type="GO" id="GO:0005886">
    <property type="term" value="C:plasma membrane"/>
    <property type="evidence" value="ECO:0007669"/>
    <property type="project" value="TreeGrafter"/>
</dbReference>
<keyword evidence="5" id="KW-0965">Cell junction</keyword>
<dbReference type="InterPro" id="IPR028435">
    <property type="entry name" value="Plakophilin/d_Catenin"/>
</dbReference>
<evidence type="ECO:0000256" key="5">
    <source>
        <dbReference type="ARBA" id="ARBA00022949"/>
    </source>
</evidence>
<evidence type="ECO:0000256" key="7">
    <source>
        <dbReference type="SAM" id="MobiDB-lite"/>
    </source>
</evidence>
<dbReference type="InterPro" id="IPR016024">
    <property type="entry name" value="ARM-type_fold"/>
</dbReference>
<evidence type="ECO:0000256" key="6">
    <source>
        <dbReference type="PROSITE-ProRule" id="PRU00259"/>
    </source>
</evidence>
<organism evidence="8 9">
    <name type="scientific">Megalops atlanticus</name>
    <name type="common">Tarpon</name>
    <name type="synonym">Clupea gigantea</name>
    <dbReference type="NCBI Taxonomy" id="7932"/>
    <lineage>
        <taxon>Eukaryota</taxon>
        <taxon>Metazoa</taxon>
        <taxon>Chordata</taxon>
        <taxon>Craniata</taxon>
        <taxon>Vertebrata</taxon>
        <taxon>Euteleostomi</taxon>
        <taxon>Actinopterygii</taxon>
        <taxon>Neopterygii</taxon>
        <taxon>Teleostei</taxon>
        <taxon>Elopiformes</taxon>
        <taxon>Megalopidae</taxon>
        <taxon>Megalops</taxon>
    </lineage>
</organism>
<dbReference type="PANTHER" id="PTHR10372">
    <property type="entry name" value="PLAKOPHILLIN-RELATED"/>
    <property type="match status" value="1"/>
</dbReference>
<dbReference type="GO" id="GO:0045110">
    <property type="term" value="P:intermediate filament bundle assembly"/>
    <property type="evidence" value="ECO:0007669"/>
    <property type="project" value="TreeGrafter"/>
</dbReference>